<comment type="caution">
    <text evidence="3">The sequence shown here is derived from an EMBL/GenBank/DDBJ whole genome shotgun (WGS) entry which is preliminary data.</text>
</comment>
<organism evidence="3 4">
    <name type="scientific">Enterocloster hominis</name>
    <name type="common">ex Hitch et al. 2024</name>
    <dbReference type="NCBI Taxonomy" id="1917870"/>
    <lineage>
        <taxon>Bacteria</taxon>
        <taxon>Bacillati</taxon>
        <taxon>Bacillota</taxon>
        <taxon>Clostridia</taxon>
        <taxon>Lachnospirales</taxon>
        <taxon>Lachnospiraceae</taxon>
        <taxon>Enterocloster</taxon>
    </lineage>
</organism>
<dbReference type="EMBL" id="JBBMFM010000087">
    <property type="protein sequence ID" value="MEQ2427086.1"/>
    <property type="molecule type" value="Genomic_DNA"/>
</dbReference>
<dbReference type="PANTHER" id="PTHR13774:SF39">
    <property type="entry name" value="BIOSYNTHESIS PROTEIN, PUTATIVE-RELATED"/>
    <property type="match status" value="1"/>
</dbReference>
<dbReference type="NCBIfam" id="TIGR00654">
    <property type="entry name" value="PhzF_family"/>
    <property type="match status" value="1"/>
</dbReference>
<dbReference type="PANTHER" id="PTHR13774">
    <property type="entry name" value="PHENAZINE BIOSYNTHESIS PROTEIN"/>
    <property type="match status" value="1"/>
</dbReference>
<comment type="similarity">
    <text evidence="1">Belongs to the PhzF family.</text>
</comment>
<accession>A0ABV1D9P4</accession>
<evidence type="ECO:0000313" key="4">
    <source>
        <dbReference type="Proteomes" id="UP001454086"/>
    </source>
</evidence>
<keyword evidence="2" id="KW-0413">Isomerase</keyword>
<evidence type="ECO:0000256" key="2">
    <source>
        <dbReference type="ARBA" id="ARBA00023235"/>
    </source>
</evidence>
<dbReference type="RefSeq" id="WP_008722895.1">
    <property type="nucleotide sequence ID" value="NZ_JBBMFM010000087.1"/>
</dbReference>
<dbReference type="Pfam" id="PF02567">
    <property type="entry name" value="PhzC-PhzF"/>
    <property type="match status" value="1"/>
</dbReference>
<sequence>MNVNVYVASAFSKDDMGGNRAGVVLAGPDLNEEEKTGIAYQLGYPETAFVSESGRADLKLEYFTPTGEVPLCGHATVGTFVVLRHLHMLDKPCYTIETKSGILRVTAGEDGLILMEQNAPRFYETLDKVDLQRCFCPDIIADDMPVQIVSTGLKDILVPISSPAALGDMIPDFAEVSRLSREKDCVGVHAFSLMKEAGELTAVCRNFAPLYGINEESATGTSNCALACYLYQYGLRQSRYVFEQGHNLNSISRIYVHVEGDSHAVSGVRVGGYGYVDGRKNVEV</sequence>
<dbReference type="InterPro" id="IPR003719">
    <property type="entry name" value="Phenazine_PhzF-like"/>
</dbReference>
<protein>
    <submittedName>
        <fullName evidence="3">PhzF family phenazine biosynthesis protein</fullName>
    </submittedName>
</protein>
<dbReference type="PIRSF" id="PIRSF016184">
    <property type="entry name" value="PhzC_PhzF"/>
    <property type="match status" value="1"/>
</dbReference>
<evidence type="ECO:0000313" key="3">
    <source>
        <dbReference type="EMBL" id="MEQ2427086.1"/>
    </source>
</evidence>
<dbReference type="Gene3D" id="3.10.310.10">
    <property type="entry name" value="Diaminopimelate Epimerase, Chain A, domain 1"/>
    <property type="match status" value="2"/>
</dbReference>
<name>A0ABV1D9P4_9FIRM</name>
<gene>
    <name evidence="3" type="ORF">WMQ36_19135</name>
</gene>
<proteinExistence type="inferred from homology"/>
<keyword evidence="4" id="KW-1185">Reference proteome</keyword>
<reference evidence="3 4" key="1">
    <citation type="submission" date="2024-03" db="EMBL/GenBank/DDBJ databases">
        <title>Human intestinal bacterial collection.</title>
        <authorList>
            <person name="Pauvert C."/>
            <person name="Hitch T.C.A."/>
            <person name="Clavel T."/>
        </authorList>
    </citation>
    <scope>NUCLEOTIDE SEQUENCE [LARGE SCALE GENOMIC DNA]</scope>
    <source>
        <strain evidence="3 4">CLA-SR-H021</strain>
    </source>
</reference>
<evidence type="ECO:0000256" key="1">
    <source>
        <dbReference type="ARBA" id="ARBA00008270"/>
    </source>
</evidence>
<dbReference type="Proteomes" id="UP001454086">
    <property type="component" value="Unassembled WGS sequence"/>
</dbReference>
<dbReference type="SUPFAM" id="SSF54506">
    <property type="entry name" value="Diaminopimelate epimerase-like"/>
    <property type="match status" value="1"/>
</dbReference>